<accession>A0A194WTP6</accession>
<dbReference type="InterPro" id="IPR014816">
    <property type="entry name" value="tRNA_MeTrfase_Gcd14"/>
</dbReference>
<dbReference type="RefSeq" id="XP_018065337.1">
    <property type="nucleotide sequence ID" value="XM_018217841.1"/>
</dbReference>
<dbReference type="Gene3D" id="3.40.50.150">
    <property type="entry name" value="Vaccinia Virus protein VP39"/>
    <property type="match status" value="1"/>
</dbReference>
<name>A0A194WTP6_MOLSC</name>
<dbReference type="GO" id="GO:0160107">
    <property type="term" value="F:tRNA (adenine(58)-N1)-methyltransferase activity"/>
    <property type="evidence" value="ECO:0007669"/>
    <property type="project" value="UniProtKB-EC"/>
</dbReference>
<sequence>MNFYAQSAQKAGRRFINGPKYSCSSCTRRLYSSGAVKENDIVLLKHRSSSSAPIITNPLKPGGKVNLVLDSINHEDIIGKAKREVVVSRKRVLYRIHEPTLAEYTDNSPRLVTPIYSQDANLIVSLLDINPVPPGSQSAGEDKLEIFEAGTGHGALTLHLARAIHAANAPLPMLPEAALESESLDMGFKRVKLDTQEDTQSQEQKEVKLAYEEWRSKRRAVIHTLDTSEKHSAHAEMVVRNFRKGLYFPHIDFHVGKIEDYLSPRLIENGQQPFLDHAILDLPGTHDYLDIVGKALKPDGSLLVFCPSITQIIDCIKHVKERRLPFFLEQTVEVGGAVGVGGREWDVRRVKPRALLKAEGEESPESVPESGDDEGWQIVCRPKVGVRISGGGFVGHFRKIVEFPARNVK</sequence>
<keyword evidence="5" id="KW-1185">Reference proteome</keyword>
<dbReference type="PANTHER" id="PTHR12133:SF1">
    <property type="entry name" value="TRNA (ADENINE(58)-N(1))-METHYLTRANSFERASE, MITOCHONDRIAL"/>
    <property type="match status" value="1"/>
</dbReference>
<reference evidence="4 5" key="1">
    <citation type="submission" date="2015-10" db="EMBL/GenBank/DDBJ databases">
        <title>Full genome of DAOMC 229536 Phialocephala scopiformis, a fungal endophyte of spruce producing the potent anti-insectan compound rugulosin.</title>
        <authorList>
            <consortium name="DOE Joint Genome Institute"/>
            <person name="Walker A.K."/>
            <person name="Frasz S.L."/>
            <person name="Seifert K.A."/>
            <person name="Miller J.D."/>
            <person name="Mondo S.J."/>
            <person name="Labutti K."/>
            <person name="Lipzen A."/>
            <person name="Dockter R."/>
            <person name="Kennedy M."/>
            <person name="Grigoriev I.V."/>
            <person name="Spatafora J.W."/>
        </authorList>
    </citation>
    <scope>NUCLEOTIDE SEQUENCE [LARGE SCALE GENOMIC DNA]</scope>
    <source>
        <strain evidence="4 5">CBS 120377</strain>
    </source>
</reference>
<proteinExistence type="predicted"/>
<evidence type="ECO:0000256" key="2">
    <source>
        <dbReference type="ARBA" id="ARBA00015963"/>
    </source>
</evidence>
<dbReference type="GO" id="GO:0031515">
    <property type="term" value="C:tRNA (m1A) methyltransferase complex"/>
    <property type="evidence" value="ECO:0007669"/>
    <property type="project" value="InterPro"/>
</dbReference>
<protein>
    <recommendedName>
        <fullName evidence="2">tRNA (adenine(58)-N(1))-methyltransferase catalytic subunit TRM61</fullName>
        <ecNumber evidence="1">2.1.1.220</ecNumber>
    </recommendedName>
    <alternativeName>
        <fullName evidence="3">tRNA(m1A58)-methyltransferase subunit TRM61</fullName>
    </alternativeName>
</protein>
<dbReference type="PROSITE" id="PS51620">
    <property type="entry name" value="SAM_TRM61"/>
    <property type="match status" value="1"/>
</dbReference>
<dbReference type="InterPro" id="IPR029063">
    <property type="entry name" value="SAM-dependent_MTases_sf"/>
</dbReference>
<evidence type="ECO:0000313" key="5">
    <source>
        <dbReference type="Proteomes" id="UP000070700"/>
    </source>
</evidence>
<evidence type="ECO:0000313" key="4">
    <source>
        <dbReference type="EMBL" id="KUJ10982.1"/>
    </source>
</evidence>
<evidence type="ECO:0000256" key="1">
    <source>
        <dbReference type="ARBA" id="ARBA00012796"/>
    </source>
</evidence>
<evidence type="ECO:0000256" key="3">
    <source>
        <dbReference type="ARBA" id="ARBA00033309"/>
    </source>
</evidence>
<dbReference type="OrthoDB" id="5585464at2759"/>
<dbReference type="AlphaFoldDB" id="A0A194WTP6"/>
<organism evidence="4 5">
    <name type="scientific">Mollisia scopiformis</name>
    <name type="common">Conifer needle endophyte fungus</name>
    <name type="synonym">Phialocephala scopiformis</name>
    <dbReference type="NCBI Taxonomy" id="149040"/>
    <lineage>
        <taxon>Eukaryota</taxon>
        <taxon>Fungi</taxon>
        <taxon>Dikarya</taxon>
        <taxon>Ascomycota</taxon>
        <taxon>Pezizomycotina</taxon>
        <taxon>Leotiomycetes</taxon>
        <taxon>Helotiales</taxon>
        <taxon>Mollisiaceae</taxon>
        <taxon>Mollisia</taxon>
    </lineage>
</organism>
<dbReference type="SUPFAM" id="SSF53335">
    <property type="entry name" value="S-adenosyl-L-methionine-dependent methyltransferases"/>
    <property type="match status" value="1"/>
</dbReference>
<dbReference type="Proteomes" id="UP000070700">
    <property type="component" value="Unassembled WGS sequence"/>
</dbReference>
<dbReference type="EMBL" id="KQ947428">
    <property type="protein sequence ID" value="KUJ10982.1"/>
    <property type="molecule type" value="Genomic_DNA"/>
</dbReference>
<dbReference type="STRING" id="149040.A0A194WTP6"/>
<dbReference type="EC" id="2.1.1.220" evidence="1"/>
<dbReference type="InParanoid" id="A0A194WTP6"/>
<dbReference type="KEGG" id="psco:LY89DRAFT_710606"/>
<dbReference type="GeneID" id="28827567"/>
<gene>
    <name evidence="4" type="ORF">LY89DRAFT_710606</name>
</gene>
<dbReference type="GO" id="GO:0030488">
    <property type="term" value="P:tRNA methylation"/>
    <property type="evidence" value="ECO:0007669"/>
    <property type="project" value="InterPro"/>
</dbReference>
<dbReference type="PANTHER" id="PTHR12133">
    <property type="entry name" value="TRNA (ADENINE(58)-N(1))-METHYLTRANSFERASE"/>
    <property type="match status" value="1"/>
</dbReference>
<dbReference type="GO" id="GO:0005739">
    <property type="term" value="C:mitochondrion"/>
    <property type="evidence" value="ECO:0007669"/>
    <property type="project" value="TreeGrafter"/>
</dbReference>